<dbReference type="Pfam" id="PF04225">
    <property type="entry name" value="LysM_OapA"/>
    <property type="match status" value="1"/>
</dbReference>
<keyword evidence="14" id="KW-1185">Reference proteome</keyword>
<feature type="domain" description="Opacity-associated protein A LysM-like" evidence="10">
    <location>
        <begin position="97"/>
        <end position="179"/>
    </location>
</feature>
<dbReference type="FunFam" id="2.70.70.10:FF:000002">
    <property type="entry name" value="Murein DD-endopeptidase MepM"/>
    <property type="match status" value="1"/>
</dbReference>
<dbReference type="SUPFAM" id="SSF51261">
    <property type="entry name" value="Duplicated hybrid motif"/>
    <property type="match status" value="1"/>
</dbReference>
<evidence type="ECO:0000313" key="14">
    <source>
        <dbReference type="Proteomes" id="UP000297475"/>
    </source>
</evidence>
<comment type="cofactor">
    <cofactor evidence="1">
        <name>Zn(2+)</name>
        <dbReference type="ChEBI" id="CHEBI:29105"/>
    </cofactor>
</comment>
<dbReference type="InterPro" id="IPR011055">
    <property type="entry name" value="Dup_hybrid_motif"/>
</dbReference>
<evidence type="ECO:0000256" key="8">
    <source>
        <dbReference type="SAM" id="MobiDB-lite"/>
    </source>
</evidence>
<proteinExistence type="predicted"/>
<keyword evidence="6" id="KW-0862">Zinc</keyword>
<evidence type="ECO:0000259" key="9">
    <source>
        <dbReference type="Pfam" id="PF01551"/>
    </source>
</evidence>
<accession>A0A4Z0WBC1</accession>
<evidence type="ECO:0000256" key="2">
    <source>
        <dbReference type="ARBA" id="ARBA00004196"/>
    </source>
</evidence>
<keyword evidence="4" id="KW-0479">Metal-binding</keyword>
<evidence type="ECO:0000259" key="12">
    <source>
        <dbReference type="Pfam" id="PF19425"/>
    </source>
</evidence>
<dbReference type="AlphaFoldDB" id="A0A4Z0WBC1"/>
<feature type="domain" description="M23ase beta-sheet core" evidence="9">
    <location>
        <begin position="318"/>
        <end position="412"/>
    </location>
</feature>
<dbReference type="GO" id="GO:0030313">
    <property type="term" value="C:cell envelope"/>
    <property type="evidence" value="ECO:0007669"/>
    <property type="project" value="UniProtKB-SubCell"/>
</dbReference>
<keyword evidence="5" id="KW-0378">Hydrolase</keyword>
<feature type="domain" description="Opacity-associated protein A-like N-terminal" evidence="11">
    <location>
        <begin position="13"/>
        <end position="39"/>
    </location>
</feature>
<dbReference type="InterPro" id="IPR013731">
    <property type="entry name" value="OapA_N"/>
</dbReference>
<reference evidence="13 14" key="1">
    <citation type="submission" date="2019-04" db="EMBL/GenBank/DDBJ databases">
        <title>Natronospirillum operosus gen. nov., sp. nov., a haloalkaliphilic satellite isolated from decaying biomass of laboratory culture of cyanobacterium Geitlerinema sp. and proposal of Natronospirillaceae fam. nov. and Saccharospirillaceae fam. nov.</title>
        <authorList>
            <person name="Kevbrin V."/>
            <person name="Boltyanskaya Y."/>
            <person name="Koziaeva V."/>
            <person name="Grouzdev D.S."/>
            <person name="Park M."/>
            <person name="Cho J."/>
        </authorList>
    </citation>
    <scope>NUCLEOTIDE SEQUENCE [LARGE SCALE GENOMIC DNA]</scope>
    <source>
        <strain evidence="13 14">G-116</strain>
    </source>
</reference>
<dbReference type="Gene3D" id="3.10.450.350">
    <property type="match status" value="2"/>
</dbReference>
<sequence length="453" mass="51463">MGVRQVRRLHRGWQTLPNLHRHGISFLALVLVVVLLWPTEDKALEAAIYLPPELSHLDALNGSLNRTPFTEDRLRERLRGEGMYGDIPSHGDYDIVTYEIGSGDSLSGIFDRLDLGQTAMYQILSADESLLALDVLRAGHRLKFYKDPDSGRLERMDLYVHAGYQVSYERFDDHNFEYTETLVEGDWPQRVIGGEINGSFYVSARNAGLNDREVAEITRLMEDSIDFRREIRAGDTFDVIRAEQMINGRATGRTRIEAIRIHGHSPRSAFLFDDGNYYDQEGESLQRAFMRYPSNTRYRVSSSFNPQRRHPVTGRVAPHNGTDFAMNTGTPVLTTGDGVVTRVENHPFAGKYVEIQHGTRFTTRYMHLDRILVRHGQTVSRGDRIGLSGATGRVTGPHLHFELHVNGRPVDPMRAEIPMAESVPSDQREAFERRVEELLVVVEDSNVQYAANR</sequence>
<dbReference type="InterPro" id="IPR050570">
    <property type="entry name" value="Cell_wall_metabolism_enzyme"/>
</dbReference>
<evidence type="ECO:0000259" key="11">
    <source>
        <dbReference type="Pfam" id="PF08525"/>
    </source>
</evidence>
<evidence type="ECO:0000256" key="4">
    <source>
        <dbReference type="ARBA" id="ARBA00022723"/>
    </source>
</evidence>
<dbReference type="GO" id="GO:0006508">
    <property type="term" value="P:proteolysis"/>
    <property type="evidence" value="ECO:0007669"/>
    <property type="project" value="UniProtKB-KW"/>
</dbReference>
<dbReference type="InterPro" id="IPR045834">
    <property type="entry name" value="Csd3_N2"/>
</dbReference>
<organism evidence="13 14">
    <name type="scientific">Natronospirillum operosum</name>
    <dbReference type="NCBI Taxonomy" id="2759953"/>
    <lineage>
        <taxon>Bacteria</taxon>
        <taxon>Pseudomonadati</taxon>
        <taxon>Pseudomonadota</taxon>
        <taxon>Gammaproteobacteria</taxon>
        <taxon>Oceanospirillales</taxon>
        <taxon>Natronospirillaceae</taxon>
        <taxon>Natronospirillum</taxon>
    </lineage>
</organism>
<evidence type="ECO:0000256" key="6">
    <source>
        <dbReference type="ARBA" id="ARBA00022833"/>
    </source>
</evidence>
<evidence type="ECO:0000256" key="7">
    <source>
        <dbReference type="ARBA" id="ARBA00023049"/>
    </source>
</evidence>
<comment type="caution">
    <text evidence="13">The sequence shown here is derived from an EMBL/GenBank/DDBJ whole genome shotgun (WGS) entry which is preliminary data.</text>
</comment>
<dbReference type="PANTHER" id="PTHR21666:SF292">
    <property type="entry name" value="MUREIN DD-ENDOPEPTIDASE MEPM"/>
    <property type="match status" value="1"/>
</dbReference>
<protein>
    <submittedName>
        <fullName evidence="13">Peptidase M23</fullName>
    </submittedName>
</protein>
<dbReference type="CDD" id="cd12797">
    <property type="entry name" value="M23_peptidase"/>
    <property type="match status" value="1"/>
</dbReference>
<name>A0A4Z0WBC1_9GAMM</name>
<keyword evidence="3" id="KW-0645">Protease</keyword>
<feature type="region of interest" description="Disordered" evidence="8">
    <location>
        <begin position="300"/>
        <end position="323"/>
    </location>
</feature>
<dbReference type="InterPro" id="IPR007340">
    <property type="entry name" value="LysM_Opacity-associatedA"/>
</dbReference>
<dbReference type="InterPro" id="IPR016047">
    <property type="entry name" value="M23ase_b-sheet_dom"/>
</dbReference>
<dbReference type="RefSeq" id="WP_135482098.1">
    <property type="nucleotide sequence ID" value="NZ_SRMF01000001.1"/>
</dbReference>
<dbReference type="Proteomes" id="UP000297475">
    <property type="component" value="Unassembled WGS sequence"/>
</dbReference>
<dbReference type="Pfam" id="PF01551">
    <property type="entry name" value="Peptidase_M23"/>
    <property type="match status" value="1"/>
</dbReference>
<dbReference type="PANTHER" id="PTHR21666">
    <property type="entry name" value="PEPTIDASE-RELATED"/>
    <property type="match status" value="1"/>
</dbReference>
<evidence type="ECO:0000259" key="10">
    <source>
        <dbReference type="Pfam" id="PF04225"/>
    </source>
</evidence>
<evidence type="ECO:0000256" key="5">
    <source>
        <dbReference type="ARBA" id="ARBA00022801"/>
    </source>
</evidence>
<evidence type="ECO:0000256" key="1">
    <source>
        <dbReference type="ARBA" id="ARBA00001947"/>
    </source>
</evidence>
<comment type="subcellular location">
    <subcellularLocation>
        <location evidence="2">Cell envelope</location>
    </subcellularLocation>
</comment>
<dbReference type="Pfam" id="PF08525">
    <property type="entry name" value="OapA_N"/>
    <property type="match status" value="1"/>
</dbReference>
<feature type="domain" description="Csd3-like second N-terminal" evidence="12">
    <location>
        <begin position="184"/>
        <end position="306"/>
    </location>
</feature>
<dbReference type="GO" id="GO:0004222">
    <property type="term" value="F:metalloendopeptidase activity"/>
    <property type="evidence" value="ECO:0007669"/>
    <property type="project" value="TreeGrafter"/>
</dbReference>
<dbReference type="Pfam" id="PF19425">
    <property type="entry name" value="Csd3_N2"/>
    <property type="match status" value="1"/>
</dbReference>
<dbReference type="Gene3D" id="2.70.70.10">
    <property type="entry name" value="Glucose Permease (Domain IIA)"/>
    <property type="match status" value="1"/>
</dbReference>
<dbReference type="EMBL" id="SRMF01000001">
    <property type="protein sequence ID" value="TGG95989.1"/>
    <property type="molecule type" value="Genomic_DNA"/>
</dbReference>
<dbReference type="OrthoDB" id="9810477at2"/>
<gene>
    <name evidence="13" type="ORF">E4656_06225</name>
</gene>
<evidence type="ECO:0000313" key="13">
    <source>
        <dbReference type="EMBL" id="TGG95989.1"/>
    </source>
</evidence>
<keyword evidence="7" id="KW-0482">Metalloprotease</keyword>
<evidence type="ECO:0000256" key="3">
    <source>
        <dbReference type="ARBA" id="ARBA00022670"/>
    </source>
</evidence>
<dbReference type="GO" id="GO:0046872">
    <property type="term" value="F:metal ion binding"/>
    <property type="evidence" value="ECO:0007669"/>
    <property type="project" value="UniProtKB-KW"/>
</dbReference>